<proteinExistence type="predicted"/>
<dbReference type="Proteomes" id="UP000438914">
    <property type="component" value="Unassembled WGS sequence"/>
</dbReference>
<keyword evidence="3" id="KW-1185">Reference proteome</keyword>
<evidence type="ECO:0000313" key="2">
    <source>
        <dbReference type="EMBL" id="MST84716.1"/>
    </source>
</evidence>
<comment type="caution">
    <text evidence="2">The sequence shown here is derived from an EMBL/GenBank/DDBJ whole genome shotgun (WGS) entry which is preliminary data.</text>
</comment>
<dbReference type="RefSeq" id="WP_154534294.1">
    <property type="nucleotide sequence ID" value="NZ_VUNG01000020.1"/>
</dbReference>
<gene>
    <name evidence="2" type="ORF">FYJ73_08550</name>
</gene>
<feature type="region of interest" description="Disordered" evidence="1">
    <location>
        <begin position="12"/>
        <end position="44"/>
    </location>
</feature>
<dbReference type="EMBL" id="VUNG01000020">
    <property type="protein sequence ID" value="MST84716.1"/>
    <property type="molecule type" value="Genomic_DNA"/>
</dbReference>
<protein>
    <submittedName>
        <fullName evidence="2">Uncharacterized protein</fullName>
    </submittedName>
</protein>
<name>A0A7K0KFK4_9BACT</name>
<accession>A0A7K0KFK4</accession>
<evidence type="ECO:0000256" key="1">
    <source>
        <dbReference type="SAM" id="MobiDB-lite"/>
    </source>
</evidence>
<feature type="compositionally biased region" description="Polar residues" evidence="1">
    <location>
        <begin position="13"/>
        <end position="23"/>
    </location>
</feature>
<evidence type="ECO:0000313" key="3">
    <source>
        <dbReference type="Proteomes" id="UP000438914"/>
    </source>
</evidence>
<sequence>MKNNDLDALFTGLTGNTDSIQENTPDKQVPGKGNKHTAGKDRLRQKSLEQARNQERFCTIVDSGVLKKIRTIATREGLQIKDVVEAAFIKAIDGYERKHGVIEENSKRKAIDLF</sequence>
<organism evidence="2 3">
    <name type="scientific">Hallella mizrahii</name>
    <dbReference type="NCBI Taxonomy" id="2606637"/>
    <lineage>
        <taxon>Bacteria</taxon>
        <taxon>Pseudomonadati</taxon>
        <taxon>Bacteroidota</taxon>
        <taxon>Bacteroidia</taxon>
        <taxon>Bacteroidales</taxon>
        <taxon>Prevotellaceae</taxon>
        <taxon>Hallella</taxon>
    </lineage>
</organism>
<dbReference type="AlphaFoldDB" id="A0A7K0KFK4"/>
<reference evidence="2 3" key="1">
    <citation type="submission" date="2019-08" db="EMBL/GenBank/DDBJ databases">
        <title>In-depth cultivation of the pig gut microbiome towards novel bacterial diversity and tailored functional studies.</title>
        <authorList>
            <person name="Wylensek D."/>
            <person name="Hitch T.C.A."/>
            <person name="Clavel T."/>
        </authorList>
    </citation>
    <scope>NUCLEOTIDE SEQUENCE [LARGE SCALE GENOMIC DNA]</scope>
    <source>
        <strain evidence="2 3">LKV-178-WT-2A</strain>
    </source>
</reference>